<dbReference type="InterPro" id="IPR013325">
    <property type="entry name" value="RNA_pol_sigma_r2"/>
</dbReference>
<dbReference type="InterPro" id="IPR014284">
    <property type="entry name" value="RNA_pol_sigma-70_dom"/>
</dbReference>
<evidence type="ECO:0000256" key="2">
    <source>
        <dbReference type="ARBA" id="ARBA00023082"/>
    </source>
</evidence>
<dbReference type="EMBL" id="DQWQ01000148">
    <property type="protein sequence ID" value="HDD35807.1"/>
    <property type="molecule type" value="Genomic_DNA"/>
</dbReference>
<evidence type="ECO:0000259" key="4">
    <source>
        <dbReference type="Pfam" id="PF04542"/>
    </source>
</evidence>
<accession>A0A7V0NF22</accession>
<comment type="caution">
    <text evidence="5">The sequence shown here is derived from an EMBL/GenBank/DDBJ whole genome shotgun (WGS) entry which is preliminary data.</text>
</comment>
<name>A0A7V0NF22_DESA2</name>
<dbReference type="Proteomes" id="UP000885706">
    <property type="component" value="Unassembled WGS sequence"/>
</dbReference>
<dbReference type="InterPro" id="IPR039425">
    <property type="entry name" value="RNA_pol_sigma-70-like"/>
</dbReference>
<dbReference type="SUPFAM" id="SSF88946">
    <property type="entry name" value="Sigma2 domain of RNA polymerase sigma factors"/>
    <property type="match status" value="1"/>
</dbReference>
<reference evidence="5" key="1">
    <citation type="journal article" date="2020" name="mSystems">
        <title>Genome- and Community-Level Interaction Insights into Carbon Utilization and Element Cycling Functions of Hydrothermarchaeota in Hydrothermal Sediment.</title>
        <authorList>
            <person name="Zhou Z."/>
            <person name="Liu Y."/>
            <person name="Xu W."/>
            <person name="Pan J."/>
            <person name="Luo Z.H."/>
            <person name="Li M."/>
        </authorList>
    </citation>
    <scope>NUCLEOTIDE SEQUENCE [LARGE SCALE GENOMIC DNA]</scope>
    <source>
        <strain evidence="5">HyVt-113</strain>
    </source>
</reference>
<dbReference type="InterPro" id="IPR007627">
    <property type="entry name" value="RNA_pol_sigma70_r2"/>
</dbReference>
<keyword evidence="3" id="KW-0804">Transcription</keyword>
<organism evidence="5">
    <name type="scientific">Desulfofervidus auxilii</name>
    <dbReference type="NCBI Taxonomy" id="1621989"/>
    <lineage>
        <taxon>Bacteria</taxon>
        <taxon>Pseudomonadati</taxon>
        <taxon>Thermodesulfobacteriota</taxon>
        <taxon>Candidatus Desulfofervidia</taxon>
        <taxon>Candidatus Desulfofervidales</taxon>
        <taxon>Candidatus Desulfofervidaceae</taxon>
        <taxon>Candidatus Desulfofervidus</taxon>
    </lineage>
</organism>
<dbReference type="Pfam" id="PF04542">
    <property type="entry name" value="Sigma70_r2"/>
    <property type="match status" value="1"/>
</dbReference>
<evidence type="ECO:0000256" key="1">
    <source>
        <dbReference type="ARBA" id="ARBA00023015"/>
    </source>
</evidence>
<dbReference type="AlphaFoldDB" id="A0A7V0NF22"/>
<evidence type="ECO:0000256" key="3">
    <source>
        <dbReference type="ARBA" id="ARBA00023163"/>
    </source>
</evidence>
<keyword evidence="1" id="KW-0805">Transcription regulation</keyword>
<gene>
    <name evidence="5" type="ORF">ENF30_03290</name>
</gene>
<protein>
    <submittedName>
        <fullName evidence="5">Sigma-70 family RNA polymerase sigma factor</fullName>
    </submittedName>
</protein>
<proteinExistence type="predicted"/>
<evidence type="ECO:0000313" key="5">
    <source>
        <dbReference type="EMBL" id="HDD35807.1"/>
    </source>
</evidence>
<feature type="domain" description="RNA polymerase sigma-70 region 2" evidence="4">
    <location>
        <begin position="30"/>
        <end position="96"/>
    </location>
</feature>
<dbReference type="GO" id="GO:0016987">
    <property type="term" value="F:sigma factor activity"/>
    <property type="evidence" value="ECO:0007669"/>
    <property type="project" value="UniProtKB-KW"/>
</dbReference>
<keyword evidence="2" id="KW-0731">Sigma factor</keyword>
<sequence>MLKRRSKDKDEDVKLVERAKANDKKAFDQLVIKYRERVVGLCYSMLLDEFKAEDAAQETFTRTWQAIKKLDTPSAFYTYLYRIAVRVCLGIIGKEKRSREKLFSEIEKERR</sequence>
<dbReference type="GO" id="GO:0006352">
    <property type="term" value="P:DNA-templated transcription initiation"/>
    <property type="evidence" value="ECO:0007669"/>
    <property type="project" value="InterPro"/>
</dbReference>
<dbReference type="NCBIfam" id="TIGR02937">
    <property type="entry name" value="sigma70-ECF"/>
    <property type="match status" value="1"/>
</dbReference>
<dbReference type="PANTHER" id="PTHR43133:SF51">
    <property type="entry name" value="RNA POLYMERASE SIGMA FACTOR"/>
    <property type="match status" value="1"/>
</dbReference>
<dbReference type="PANTHER" id="PTHR43133">
    <property type="entry name" value="RNA POLYMERASE ECF-TYPE SIGMA FACTO"/>
    <property type="match status" value="1"/>
</dbReference>
<dbReference type="Gene3D" id="1.10.1740.10">
    <property type="match status" value="1"/>
</dbReference>